<dbReference type="Proteomes" id="UP000324800">
    <property type="component" value="Unassembled WGS sequence"/>
</dbReference>
<feature type="non-terminal residue" evidence="2">
    <location>
        <position position="90"/>
    </location>
</feature>
<feature type="region of interest" description="Disordered" evidence="1">
    <location>
        <begin position="1"/>
        <end position="21"/>
    </location>
</feature>
<comment type="caution">
    <text evidence="2">The sequence shown here is derived from an EMBL/GenBank/DDBJ whole genome shotgun (WGS) entry which is preliminary data.</text>
</comment>
<evidence type="ECO:0000313" key="3">
    <source>
        <dbReference type="Proteomes" id="UP000324800"/>
    </source>
</evidence>
<evidence type="ECO:0000256" key="1">
    <source>
        <dbReference type="SAM" id="MobiDB-lite"/>
    </source>
</evidence>
<dbReference type="EMBL" id="SNRW01017597">
    <property type="protein sequence ID" value="KAA6368187.1"/>
    <property type="molecule type" value="Genomic_DNA"/>
</dbReference>
<sequence>MTDKNDEDEEYNEQDQDDDEYIQFEDLNQDEIQSDDLKFDKNLEQVEEYKEEVVDEKQFPSEAYNRVLVICRSGFYPSMTGLTSDSGFGC</sequence>
<dbReference type="OrthoDB" id="2960936at2759"/>
<reference evidence="2 3" key="1">
    <citation type="submission" date="2019-03" db="EMBL/GenBank/DDBJ databases">
        <title>Single cell metagenomics reveals metabolic interactions within the superorganism composed of flagellate Streblomastix strix and complex community of Bacteroidetes bacteria on its surface.</title>
        <authorList>
            <person name="Treitli S.C."/>
            <person name="Kolisko M."/>
            <person name="Husnik F."/>
            <person name="Keeling P."/>
            <person name="Hampl V."/>
        </authorList>
    </citation>
    <scope>NUCLEOTIDE SEQUENCE [LARGE SCALE GENOMIC DNA]</scope>
    <source>
        <strain evidence="2">ST1C</strain>
    </source>
</reference>
<dbReference type="AlphaFoldDB" id="A0A5J4UCE5"/>
<gene>
    <name evidence="2" type="ORF">EZS28_036285</name>
</gene>
<evidence type="ECO:0000313" key="2">
    <source>
        <dbReference type="EMBL" id="KAA6368187.1"/>
    </source>
</evidence>
<name>A0A5J4UCE5_9EUKA</name>
<accession>A0A5J4UCE5</accession>
<organism evidence="2 3">
    <name type="scientific">Streblomastix strix</name>
    <dbReference type="NCBI Taxonomy" id="222440"/>
    <lineage>
        <taxon>Eukaryota</taxon>
        <taxon>Metamonada</taxon>
        <taxon>Preaxostyla</taxon>
        <taxon>Oxymonadida</taxon>
        <taxon>Streblomastigidae</taxon>
        <taxon>Streblomastix</taxon>
    </lineage>
</organism>
<protein>
    <submittedName>
        <fullName evidence="2">Uncharacterized protein</fullName>
    </submittedName>
</protein>
<proteinExistence type="predicted"/>